<accession>A0ACC6L001</accession>
<dbReference type="Proteomes" id="UP001246858">
    <property type="component" value="Unassembled WGS sequence"/>
</dbReference>
<gene>
    <name evidence="1" type="ORF">J2X78_003268</name>
</gene>
<keyword evidence="2" id="KW-1185">Reference proteome</keyword>
<name>A0ACC6L001_9SPHI</name>
<protein>
    <submittedName>
        <fullName evidence="1">HlyD family secretion protein</fullName>
    </submittedName>
</protein>
<proteinExistence type="predicted"/>
<organism evidence="1 2">
    <name type="scientific">Pedobacter africanus</name>
    <dbReference type="NCBI Taxonomy" id="151894"/>
    <lineage>
        <taxon>Bacteria</taxon>
        <taxon>Pseudomonadati</taxon>
        <taxon>Bacteroidota</taxon>
        <taxon>Sphingobacteriia</taxon>
        <taxon>Sphingobacteriales</taxon>
        <taxon>Sphingobacteriaceae</taxon>
        <taxon>Pedobacter</taxon>
    </lineage>
</organism>
<comment type="caution">
    <text evidence="1">The sequence shown here is derived from an EMBL/GenBank/DDBJ whole genome shotgun (WGS) entry which is preliminary data.</text>
</comment>
<evidence type="ECO:0000313" key="1">
    <source>
        <dbReference type="EMBL" id="MDR6784694.1"/>
    </source>
</evidence>
<evidence type="ECO:0000313" key="2">
    <source>
        <dbReference type="Proteomes" id="UP001246858"/>
    </source>
</evidence>
<reference evidence="1" key="1">
    <citation type="submission" date="2023-07" db="EMBL/GenBank/DDBJ databases">
        <title>Sorghum-associated microbial communities from plants grown in Nebraska, USA.</title>
        <authorList>
            <person name="Schachtman D."/>
        </authorList>
    </citation>
    <scope>NUCLEOTIDE SEQUENCE</scope>
    <source>
        <strain evidence="1">2697</strain>
    </source>
</reference>
<dbReference type="EMBL" id="JAVDTF010000003">
    <property type="protein sequence ID" value="MDR6784694.1"/>
    <property type="molecule type" value="Genomic_DNA"/>
</dbReference>
<sequence length="391" mass="44495">MPLSTYSAETISSTALVYRSQISKSTRVIYLITVFAILITFALLPIIKIAISVKSGGILQSSVEKTELIVPVNGRLVTLKLKDNKKVKQGETLLVIDAALAKQQGSIVQNRQGQIGQFLQDIRMLLLYMNRNGYSYPSLQTGQYTASWQQFAQELENARIVKNQAENTFNRYNKLFQNKAITESEYERYKFELNQAESAYRMVLTKYKSQWQTEANTLRNELQQLSGEQVELNEQKKQYTLKAPIDGSIQNLTGIQEGAYLFANQKIGEISPDADMTAFCYVKPADIGLIKKGQEVRLQVDAYNYNQWGLAQGKVLDISDDIVIINNNQPVFKVRCSLDQNYLVLKNGYKGYLKKGMSFTARFTVTERSLYQLLYDKVDDWVNPNVANKRS</sequence>